<evidence type="ECO:0000313" key="2">
    <source>
        <dbReference type="EMBL" id="EGI69048.1"/>
    </source>
</evidence>
<proteinExistence type="predicted"/>
<dbReference type="AlphaFoldDB" id="F4W9R2"/>
<reference evidence="2" key="1">
    <citation type="submission" date="2011-02" db="EMBL/GenBank/DDBJ databases">
        <title>The genome of the leaf-cutting ant Acromyrmex echinatior suggests key adaptations to social evolution and fungus farming.</title>
        <authorList>
            <person name="Nygaard S."/>
            <person name="Zhang G."/>
        </authorList>
    </citation>
    <scope>NUCLEOTIDE SEQUENCE</scope>
</reference>
<organism evidence="3">
    <name type="scientific">Acromyrmex echinatior</name>
    <name type="common">Panamanian leafcutter ant</name>
    <name type="synonym">Acromyrmex octospinosus echinatior</name>
    <dbReference type="NCBI Taxonomy" id="103372"/>
    <lineage>
        <taxon>Eukaryota</taxon>
        <taxon>Metazoa</taxon>
        <taxon>Ecdysozoa</taxon>
        <taxon>Arthropoda</taxon>
        <taxon>Hexapoda</taxon>
        <taxon>Insecta</taxon>
        <taxon>Pterygota</taxon>
        <taxon>Neoptera</taxon>
        <taxon>Endopterygota</taxon>
        <taxon>Hymenoptera</taxon>
        <taxon>Apocrita</taxon>
        <taxon>Aculeata</taxon>
        <taxon>Formicoidea</taxon>
        <taxon>Formicidae</taxon>
        <taxon>Myrmicinae</taxon>
        <taxon>Acromyrmex</taxon>
    </lineage>
</organism>
<evidence type="ECO:0000256" key="1">
    <source>
        <dbReference type="SAM" id="MobiDB-lite"/>
    </source>
</evidence>
<name>F4W9R2_ACREC</name>
<evidence type="ECO:0000313" key="3">
    <source>
        <dbReference type="Proteomes" id="UP000007755"/>
    </source>
</evidence>
<dbReference type="InParanoid" id="F4W9R2"/>
<protein>
    <submittedName>
        <fullName evidence="2">Uncharacterized protein</fullName>
    </submittedName>
</protein>
<accession>F4W9R2</accession>
<feature type="region of interest" description="Disordered" evidence="1">
    <location>
        <begin position="100"/>
        <end position="128"/>
    </location>
</feature>
<gene>
    <name evidence="2" type="ORF">G5I_02218</name>
</gene>
<dbReference type="Proteomes" id="UP000007755">
    <property type="component" value="Unassembled WGS sequence"/>
</dbReference>
<dbReference type="EMBL" id="GL888033">
    <property type="protein sequence ID" value="EGI69048.1"/>
    <property type="molecule type" value="Genomic_DNA"/>
</dbReference>
<feature type="compositionally biased region" description="Basic and acidic residues" evidence="1">
    <location>
        <begin position="100"/>
        <end position="114"/>
    </location>
</feature>
<keyword evidence="3" id="KW-1185">Reference proteome</keyword>
<sequence>MHFSRSSEVLYFHTDVVSVHTDSHTDLKRHVVASWAIYTEYKASRQAESRMYRCREREKRSQKEKSTRNSIKIGEICIVPRNVGKRRDVVERLRGNRNLSMKEEEKAGKPDGGRTWRSRVKRETQKNEGRVGGWRDILRREMATIENVAEERMNEWHGKTAEVAVVRWWREGRAPVPALLP</sequence>